<dbReference type="GO" id="GO:0006887">
    <property type="term" value="P:exocytosis"/>
    <property type="evidence" value="ECO:0007669"/>
    <property type="project" value="UniProtKB-KW"/>
</dbReference>
<reference evidence="8 9" key="1">
    <citation type="submission" date="2019-07" db="EMBL/GenBank/DDBJ databases">
        <title>Draft genome assembly of a fouling barnacle, Amphibalanus amphitrite (Darwin, 1854): The first reference genome for Thecostraca.</title>
        <authorList>
            <person name="Kim W."/>
        </authorList>
    </citation>
    <scope>NUCLEOTIDE SEQUENCE [LARGE SCALE GENOMIC DNA]</scope>
    <source>
        <strain evidence="8">SNU_AA5</strain>
        <tissue evidence="8">Soma without cirri and trophi</tissue>
    </source>
</reference>
<dbReference type="SUPFAM" id="SSF74788">
    <property type="entry name" value="Cullin repeat-like"/>
    <property type="match status" value="1"/>
</dbReference>
<keyword evidence="3 5" id="KW-0268">Exocytosis</keyword>
<feature type="region of interest" description="Disordered" evidence="6">
    <location>
        <begin position="236"/>
        <end position="281"/>
    </location>
</feature>
<dbReference type="InterPro" id="IPR016159">
    <property type="entry name" value="Cullin_repeat-like_dom_sf"/>
</dbReference>
<gene>
    <name evidence="8" type="primary">Exoc7_3</name>
    <name evidence="8" type="ORF">FJT64_025999</name>
</gene>
<dbReference type="Gene3D" id="1.20.1280.170">
    <property type="entry name" value="Exocyst complex component Exo70"/>
    <property type="match status" value="1"/>
</dbReference>
<evidence type="ECO:0000256" key="3">
    <source>
        <dbReference type="ARBA" id="ARBA00022483"/>
    </source>
</evidence>
<keyword evidence="9" id="KW-1185">Reference proteome</keyword>
<evidence type="ECO:0000256" key="5">
    <source>
        <dbReference type="RuleBase" id="RU365026"/>
    </source>
</evidence>
<comment type="similarity">
    <text evidence="1 5">Belongs to the EXO70 family.</text>
</comment>
<accession>A0A6A4W1B6</accession>
<protein>
    <recommendedName>
        <fullName evidence="4 5">Exocyst complex component 7</fullName>
    </recommendedName>
    <alternativeName>
        <fullName evidence="5">Exocyst complex component Exo70</fullName>
    </alternativeName>
</protein>
<keyword evidence="5" id="KW-0653">Protein transport</keyword>
<feature type="compositionally biased region" description="Polar residues" evidence="6">
    <location>
        <begin position="241"/>
        <end position="261"/>
    </location>
</feature>
<dbReference type="OrthoDB" id="1922221at2759"/>
<dbReference type="Proteomes" id="UP000440578">
    <property type="component" value="Unassembled WGS sequence"/>
</dbReference>
<dbReference type="EMBL" id="VIIS01001124">
    <property type="protein sequence ID" value="KAF0301774.1"/>
    <property type="molecule type" value="Genomic_DNA"/>
</dbReference>
<evidence type="ECO:0000256" key="6">
    <source>
        <dbReference type="SAM" id="MobiDB-lite"/>
    </source>
</evidence>
<dbReference type="GO" id="GO:0000145">
    <property type="term" value="C:exocyst"/>
    <property type="evidence" value="ECO:0007669"/>
    <property type="project" value="InterPro"/>
</dbReference>
<evidence type="ECO:0000259" key="7">
    <source>
        <dbReference type="Pfam" id="PF03081"/>
    </source>
</evidence>
<evidence type="ECO:0000313" key="8">
    <source>
        <dbReference type="EMBL" id="KAF0301777.1"/>
    </source>
</evidence>
<dbReference type="GO" id="GO:0015031">
    <property type="term" value="P:protein transport"/>
    <property type="evidence" value="ECO:0007669"/>
    <property type="project" value="UniProtKB-KW"/>
</dbReference>
<dbReference type="Pfam" id="PF20669">
    <property type="entry name" value="Exo70_N"/>
    <property type="match status" value="1"/>
</dbReference>
<dbReference type="PANTHER" id="PTHR12542:SF41">
    <property type="entry name" value="EXOCYST COMPLEX COMPONENT 7"/>
    <property type="match status" value="1"/>
</dbReference>
<dbReference type="EMBL" id="VIIS01001124">
    <property type="protein sequence ID" value="KAF0301776.1"/>
    <property type="molecule type" value="Genomic_DNA"/>
</dbReference>
<dbReference type="Pfam" id="PF03081">
    <property type="entry name" value="Exo70_C"/>
    <property type="match status" value="1"/>
</dbReference>
<evidence type="ECO:0000256" key="4">
    <source>
        <dbReference type="ARBA" id="ARBA00026169"/>
    </source>
</evidence>
<dbReference type="EMBL" id="VIIS01001124">
    <property type="protein sequence ID" value="KAF0301775.1"/>
    <property type="molecule type" value="Genomic_DNA"/>
</dbReference>
<dbReference type="GO" id="GO:0005546">
    <property type="term" value="F:phosphatidylinositol-4,5-bisphosphate binding"/>
    <property type="evidence" value="ECO:0007669"/>
    <property type="project" value="InterPro"/>
</dbReference>
<dbReference type="AlphaFoldDB" id="A0A6A4W1B6"/>
<name>A0A6A4W1B6_AMPAM</name>
<organism evidence="8 9">
    <name type="scientific">Amphibalanus amphitrite</name>
    <name type="common">Striped barnacle</name>
    <name type="synonym">Balanus amphitrite</name>
    <dbReference type="NCBI Taxonomy" id="1232801"/>
    <lineage>
        <taxon>Eukaryota</taxon>
        <taxon>Metazoa</taxon>
        <taxon>Ecdysozoa</taxon>
        <taxon>Arthropoda</taxon>
        <taxon>Crustacea</taxon>
        <taxon>Multicrustacea</taxon>
        <taxon>Cirripedia</taxon>
        <taxon>Thoracica</taxon>
        <taxon>Thoracicalcarea</taxon>
        <taxon>Balanomorpha</taxon>
        <taxon>Balanoidea</taxon>
        <taxon>Balanidae</taxon>
        <taxon>Amphibalaninae</taxon>
        <taxon>Amphibalanus</taxon>
    </lineage>
</organism>
<evidence type="ECO:0000313" key="9">
    <source>
        <dbReference type="Proteomes" id="UP000440578"/>
    </source>
</evidence>
<dbReference type="EMBL" id="VIIS01001124">
    <property type="protein sequence ID" value="KAF0301777.1"/>
    <property type="molecule type" value="Genomic_DNA"/>
</dbReference>
<comment type="caution">
    <text evidence="8">The sequence shown here is derived from an EMBL/GenBank/DDBJ whole genome shotgun (WGS) entry which is preliminary data.</text>
</comment>
<proteinExistence type="inferred from homology"/>
<evidence type="ECO:0000256" key="2">
    <source>
        <dbReference type="ARBA" id="ARBA00022448"/>
    </source>
</evidence>
<feature type="domain" description="Exocyst complex subunit Exo70 C-terminal" evidence="7">
    <location>
        <begin position="331"/>
        <end position="702"/>
    </location>
</feature>
<evidence type="ECO:0000256" key="1">
    <source>
        <dbReference type="ARBA" id="ARBA00006756"/>
    </source>
</evidence>
<dbReference type="InterPro" id="IPR046364">
    <property type="entry name" value="Exo70_C"/>
</dbReference>
<keyword evidence="2 5" id="KW-0813">Transport</keyword>
<sequence>MEVADTSVPGNVHSEKLQKELARMSKVREVLAASDQLTHGMTSILDSFERRLASLEQTVLPVYHETGNLQRRKQNIEKTLSRFDHVISYYNVSKEVDPIIRNGPGATNTETYLMAMARLQDALTFFQSNNSQSVELENVMLLFTSGMELLNKEFNDLVSKYSKQLQPVAVLDLLDRDDGQGPPSETYTFDIPENVMVDVRLIANWLSNHNSDGYMTTYARLRAGILVRTIQALQKHHKSRSNASAKSSDTQSPAALSQLSRSRADLTPTGAARSSRAPRRIASRLEKKANRMLQRAHKSLAQAGVQLGSGTPRSQLDHLEDLIDEHEVEAYLTTTSALLRLFSYELTQLTPLVPQNQLKKVFQTIIQDALDLVVKDGEAMAGKARRSIARQDFAPVLNLFPLVSHLMAMRGEFERSLQGCDPSVRNRISGIIDVLHQTCVKSLDDFMEWVLNDPDRQLPRDGTVHQRTSNVIMFCDQLVEYTDMVEYTDTVGWMLCQHSNYDIVTTSKVDKNKALLGVYIKKVLNALGQSLLATSEQYSDPYLRSVFRLNNYHYVLKCTQHSGLLDLVSLSEPTAEATYNNLIMEQKRLYSQSWSRVLQAMTFAEDIPSFRLDIDKLSDKEKQTIKEKFATFNREMEELCKVQREYSLPDVQLRESLKRDNKEFVLPKYTSFYDKYGSVTFSKNKDKYVKYTPAQISAMIDSFFDTAA</sequence>
<dbReference type="InterPro" id="IPR004140">
    <property type="entry name" value="Exo70"/>
</dbReference>
<comment type="function">
    <text evidence="5">Component of the exocyst complex involved in the docking of exocytic vesicles with fusion sites on the plasma membrane.</text>
</comment>
<dbReference type="PANTHER" id="PTHR12542">
    <property type="entry name" value="EXOCYST COMPLEX PROTEIN EXO70"/>
    <property type="match status" value="1"/>
</dbReference>